<organism evidence="4">
    <name type="scientific">Aceria tosichella</name>
    <name type="common">wheat curl mite</name>
    <dbReference type="NCBI Taxonomy" id="561515"/>
    <lineage>
        <taxon>Eukaryota</taxon>
        <taxon>Metazoa</taxon>
        <taxon>Ecdysozoa</taxon>
        <taxon>Arthropoda</taxon>
        <taxon>Chelicerata</taxon>
        <taxon>Arachnida</taxon>
        <taxon>Acari</taxon>
        <taxon>Acariformes</taxon>
        <taxon>Trombidiformes</taxon>
        <taxon>Prostigmata</taxon>
        <taxon>Eupodina</taxon>
        <taxon>Eriophyoidea</taxon>
        <taxon>Eriophyidae</taxon>
        <taxon>Eriophyinae</taxon>
        <taxon>Aceriini</taxon>
        <taxon>Aceria</taxon>
    </lineage>
</organism>
<name>A0A6G1SKK4_9ACAR</name>
<dbReference type="PANTHER" id="PTHR13245:SF14">
    <property type="entry name" value="RRP15-LIKE PROTEIN"/>
    <property type="match status" value="1"/>
</dbReference>
<dbReference type="AlphaFoldDB" id="A0A6G1SKK4"/>
<evidence type="ECO:0000256" key="2">
    <source>
        <dbReference type="ARBA" id="ARBA00017475"/>
    </source>
</evidence>
<feature type="compositionally biased region" description="Basic residues" evidence="3">
    <location>
        <begin position="93"/>
        <end position="113"/>
    </location>
</feature>
<dbReference type="Pfam" id="PF07890">
    <property type="entry name" value="Rrp15p"/>
    <property type="match status" value="1"/>
</dbReference>
<reference evidence="4" key="1">
    <citation type="submission" date="2018-10" db="EMBL/GenBank/DDBJ databases">
        <title>Transcriptome assembly of Aceria tosichella (Wheat curl mite) Type 2.</title>
        <authorList>
            <person name="Scully E.D."/>
            <person name="Geib S.M."/>
            <person name="Palmer N.A."/>
            <person name="Gupta A.K."/>
            <person name="Sarath G."/>
            <person name="Tatineni S."/>
        </authorList>
    </citation>
    <scope>NUCLEOTIDE SEQUENCE</scope>
    <source>
        <strain evidence="4">LincolnNE</strain>
    </source>
</reference>
<dbReference type="EMBL" id="GGYP01006295">
    <property type="protein sequence ID" value="MDE51066.1"/>
    <property type="molecule type" value="Transcribed_RNA"/>
</dbReference>
<gene>
    <name evidence="4" type="primary">RRP15</name>
    <name evidence="4" type="ORF">g.20144</name>
</gene>
<dbReference type="GO" id="GO:0000460">
    <property type="term" value="P:maturation of 5.8S rRNA"/>
    <property type="evidence" value="ECO:0007669"/>
    <property type="project" value="TreeGrafter"/>
</dbReference>
<sequence length="113" mass="12642">MDTAFGEGWADAVSKILSIGKHNQAITILSKAKKDAAIEEQTEDRLHKPGKTSCRLLPQAQPDALVENELRSIATRGVVHLFNAVKAVNSKSDKKRKKKKKKKRKKRVVSRKI</sequence>
<evidence type="ECO:0000313" key="4">
    <source>
        <dbReference type="EMBL" id="MDE51066.1"/>
    </source>
</evidence>
<dbReference type="GO" id="GO:0000470">
    <property type="term" value="P:maturation of LSU-rRNA"/>
    <property type="evidence" value="ECO:0007669"/>
    <property type="project" value="TreeGrafter"/>
</dbReference>
<dbReference type="PANTHER" id="PTHR13245">
    <property type="entry name" value="RRP15-LIKE PROTEIN"/>
    <property type="match status" value="1"/>
</dbReference>
<dbReference type="InterPro" id="IPR012459">
    <property type="entry name" value="Rrp15"/>
</dbReference>
<feature type="region of interest" description="Disordered" evidence="3">
    <location>
        <begin position="89"/>
        <end position="113"/>
    </location>
</feature>
<evidence type="ECO:0000256" key="3">
    <source>
        <dbReference type="SAM" id="MobiDB-lite"/>
    </source>
</evidence>
<comment type="similarity">
    <text evidence="1">Belongs to the RRP15 family.</text>
</comment>
<evidence type="ECO:0000256" key="1">
    <source>
        <dbReference type="ARBA" id="ARBA00007462"/>
    </source>
</evidence>
<protein>
    <recommendedName>
        <fullName evidence="2">RRP15-like protein</fullName>
    </recommendedName>
</protein>
<dbReference type="GO" id="GO:0030687">
    <property type="term" value="C:preribosome, large subunit precursor"/>
    <property type="evidence" value="ECO:0007669"/>
    <property type="project" value="TreeGrafter"/>
</dbReference>
<accession>A0A6G1SKK4</accession>
<proteinExistence type="inferred from homology"/>